<dbReference type="InterPro" id="IPR003409">
    <property type="entry name" value="MORN"/>
</dbReference>
<evidence type="ECO:0000256" key="24">
    <source>
        <dbReference type="ARBA" id="ARBA00023180"/>
    </source>
</evidence>
<evidence type="ECO:0000313" key="32">
    <source>
        <dbReference type="EMBL" id="KAG2463420.1"/>
    </source>
</evidence>
<keyword evidence="18" id="KW-0256">Endoplasmic reticulum</keyword>
<gene>
    <name evidence="32" type="primary">Jph2</name>
    <name evidence="32" type="ORF">GTO96_0001019</name>
</gene>
<evidence type="ECO:0000256" key="26">
    <source>
        <dbReference type="ARBA" id="ARBA00053095"/>
    </source>
</evidence>
<feature type="compositionally biased region" description="Basic and acidic residues" evidence="29">
    <location>
        <begin position="509"/>
        <end position="521"/>
    </location>
</feature>
<feature type="region of interest" description="Disordered" evidence="29">
    <location>
        <begin position="644"/>
        <end position="774"/>
    </location>
</feature>
<dbReference type="InterPro" id="IPR008266">
    <property type="entry name" value="Tyr_kinase_AS"/>
</dbReference>
<dbReference type="InterPro" id="IPR011009">
    <property type="entry name" value="Kinase-like_dom_sf"/>
</dbReference>
<feature type="compositionally biased region" description="Polar residues" evidence="29">
    <location>
        <begin position="176"/>
        <end position="192"/>
    </location>
</feature>
<evidence type="ECO:0000256" key="6">
    <source>
        <dbReference type="ARBA" id="ARBA00008599"/>
    </source>
</evidence>
<feature type="compositionally biased region" description="Basic and acidic residues" evidence="29">
    <location>
        <begin position="595"/>
        <end position="617"/>
    </location>
</feature>
<dbReference type="InterPro" id="IPR017191">
    <property type="entry name" value="Junctophilin"/>
</dbReference>
<keyword evidence="15" id="KW-0677">Repeat</keyword>
<keyword evidence="14" id="KW-0732">Signal</keyword>
<evidence type="ECO:0000256" key="5">
    <source>
        <dbReference type="ARBA" id="ARBA00004496"/>
    </source>
</evidence>
<evidence type="ECO:0000256" key="22">
    <source>
        <dbReference type="ARBA" id="ARBA00023137"/>
    </source>
</evidence>
<feature type="domain" description="WIF" evidence="31">
    <location>
        <begin position="832"/>
        <end position="960"/>
    </location>
</feature>
<evidence type="ECO:0000256" key="3">
    <source>
        <dbReference type="ARBA" id="ARBA00004202"/>
    </source>
</evidence>
<dbReference type="GO" id="GO:0005634">
    <property type="term" value="C:nucleus"/>
    <property type="evidence" value="ECO:0007669"/>
    <property type="project" value="UniProtKB-SubCell"/>
</dbReference>
<feature type="compositionally biased region" description="Basic and acidic residues" evidence="29">
    <location>
        <begin position="655"/>
        <end position="670"/>
    </location>
</feature>
<keyword evidence="24" id="KW-0325">Glycoprotein</keyword>
<feature type="region of interest" description="Disordered" evidence="29">
    <location>
        <begin position="268"/>
        <end position="291"/>
    </location>
</feature>
<dbReference type="GO" id="GO:0060071">
    <property type="term" value="P:Wnt signaling pathway, planar cell polarity pathway"/>
    <property type="evidence" value="ECO:0007669"/>
    <property type="project" value="UniProtKB-ARBA"/>
</dbReference>
<dbReference type="GO" id="GO:0004714">
    <property type="term" value="F:transmembrane receptor protein tyrosine kinase activity"/>
    <property type="evidence" value="ECO:0007669"/>
    <property type="project" value="UniProtKB-EC"/>
</dbReference>
<dbReference type="FunFam" id="2.20.110.10:FF:000025">
    <property type="entry name" value="MORN repeat, putative"/>
    <property type="match status" value="1"/>
</dbReference>
<dbReference type="InterPro" id="IPR003306">
    <property type="entry name" value="WIF"/>
</dbReference>
<evidence type="ECO:0000256" key="28">
    <source>
        <dbReference type="ARBA" id="ARBA00071256"/>
    </source>
</evidence>
<dbReference type="GO" id="GO:0016529">
    <property type="term" value="C:sarcoplasmic reticulum"/>
    <property type="evidence" value="ECO:0007669"/>
    <property type="project" value="TreeGrafter"/>
</dbReference>
<evidence type="ECO:0000256" key="18">
    <source>
        <dbReference type="ARBA" id="ARBA00022824"/>
    </source>
</evidence>
<evidence type="ECO:0000256" key="7">
    <source>
        <dbReference type="ARBA" id="ARBA00011902"/>
    </source>
</evidence>
<feature type="compositionally biased region" description="Low complexity" evidence="29">
    <location>
        <begin position="572"/>
        <end position="586"/>
    </location>
</feature>
<evidence type="ECO:0000256" key="14">
    <source>
        <dbReference type="ARBA" id="ARBA00022729"/>
    </source>
</evidence>
<dbReference type="PANTHER" id="PTHR23085">
    <property type="entry name" value="GH28348P"/>
    <property type="match status" value="1"/>
</dbReference>
<name>A0A8X7X9P4_POLSE</name>
<feature type="non-terminal residue" evidence="32">
    <location>
        <position position="1"/>
    </location>
</feature>
<keyword evidence="17" id="KW-0418">Kinase</keyword>
<feature type="non-terminal residue" evidence="32">
    <location>
        <position position="1276"/>
    </location>
</feature>
<dbReference type="FunFam" id="2.20.110.10:FF:000001">
    <property type="entry name" value="Junctophilin"/>
    <property type="match status" value="1"/>
</dbReference>
<keyword evidence="13" id="KW-0812">Transmembrane</keyword>
<evidence type="ECO:0000256" key="10">
    <source>
        <dbReference type="ARBA" id="ARBA00022553"/>
    </source>
</evidence>
<dbReference type="GO" id="GO:0030314">
    <property type="term" value="C:junctional membrane complex"/>
    <property type="evidence" value="ECO:0007669"/>
    <property type="project" value="InterPro"/>
</dbReference>
<feature type="region of interest" description="Disordered" evidence="29">
    <location>
        <begin position="457"/>
        <end position="617"/>
    </location>
</feature>
<keyword evidence="19" id="KW-0067">ATP-binding</keyword>
<keyword evidence="12" id="KW-0879">Wnt signaling pathway</keyword>
<evidence type="ECO:0000256" key="16">
    <source>
        <dbReference type="ARBA" id="ARBA00022741"/>
    </source>
</evidence>
<evidence type="ECO:0000256" key="4">
    <source>
        <dbReference type="ARBA" id="ARBA00004479"/>
    </source>
</evidence>
<comment type="subunit">
    <text evidence="27">Interacts with DVL1 (via PDZ domain).</text>
</comment>
<keyword evidence="8" id="KW-1003">Cell membrane</keyword>
<dbReference type="InterPro" id="IPR000719">
    <property type="entry name" value="Prot_kinase_dom"/>
</dbReference>
<evidence type="ECO:0000256" key="13">
    <source>
        <dbReference type="ARBA" id="ARBA00022692"/>
    </source>
</evidence>
<dbReference type="Pfam" id="PF02019">
    <property type="entry name" value="WIF"/>
    <property type="match status" value="1"/>
</dbReference>
<evidence type="ECO:0000256" key="9">
    <source>
        <dbReference type="ARBA" id="ARBA00022490"/>
    </source>
</evidence>
<keyword evidence="33" id="KW-1185">Reference proteome</keyword>
<dbReference type="GO" id="GO:0005886">
    <property type="term" value="C:plasma membrane"/>
    <property type="evidence" value="ECO:0007669"/>
    <property type="project" value="UniProtKB-SubCell"/>
</dbReference>
<dbReference type="Gene3D" id="1.10.510.10">
    <property type="entry name" value="Transferase(Phosphotransferase) domain 1"/>
    <property type="match status" value="1"/>
</dbReference>
<dbReference type="PANTHER" id="PTHR23085:SF26">
    <property type="entry name" value="JUNCTOPHILIN-2"/>
    <property type="match status" value="1"/>
</dbReference>
<dbReference type="PROSITE" id="PS00109">
    <property type="entry name" value="PROTEIN_KINASE_TYR"/>
    <property type="match status" value="1"/>
</dbReference>
<dbReference type="InterPro" id="IPR001245">
    <property type="entry name" value="Ser-Thr/Tyr_kinase_cat_dom"/>
</dbReference>
<keyword evidence="10" id="KW-0597">Phosphoprotein</keyword>
<dbReference type="SMART" id="SM00698">
    <property type="entry name" value="MORN"/>
    <property type="match status" value="6"/>
</dbReference>
<keyword evidence="9" id="KW-0963">Cytoplasm</keyword>
<dbReference type="SUPFAM" id="SSF56112">
    <property type="entry name" value="Protein kinase-like (PK-like)"/>
    <property type="match status" value="1"/>
</dbReference>
<evidence type="ECO:0000256" key="20">
    <source>
        <dbReference type="ARBA" id="ARBA00022989"/>
    </source>
</evidence>
<dbReference type="FunFam" id="2.20.110.10:FF:000003">
    <property type="entry name" value="Junctophilin"/>
    <property type="match status" value="1"/>
</dbReference>
<evidence type="ECO:0000259" key="31">
    <source>
        <dbReference type="PROSITE" id="PS50814"/>
    </source>
</evidence>
<evidence type="ECO:0000256" key="23">
    <source>
        <dbReference type="ARBA" id="ARBA00023170"/>
    </source>
</evidence>
<organism evidence="32 33">
    <name type="scientific">Polypterus senegalus</name>
    <name type="common">Senegal bichir</name>
    <dbReference type="NCBI Taxonomy" id="55291"/>
    <lineage>
        <taxon>Eukaryota</taxon>
        <taxon>Metazoa</taxon>
        <taxon>Chordata</taxon>
        <taxon>Craniata</taxon>
        <taxon>Vertebrata</taxon>
        <taxon>Euteleostomi</taxon>
        <taxon>Actinopterygii</taxon>
        <taxon>Polypteriformes</taxon>
        <taxon>Polypteridae</taxon>
        <taxon>Polypterus</taxon>
    </lineage>
</organism>
<dbReference type="FunFam" id="1.10.510.10:FF:000165">
    <property type="entry name" value="Tyrosine-protein kinase RYK"/>
    <property type="match status" value="1"/>
</dbReference>
<dbReference type="PROSITE" id="PS50011">
    <property type="entry name" value="PROTEIN_KINASE_DOM"/>
    <property type="match status" value="1"/>
</dbReference>
<dbReference type="Gene3D" id="2.60.40.2170">
    <property type="entry name" value="Wnt, WIF domain"/>
    <property type="match status" value="1"/>
</dbReference>
<dbReference type="EMBL" id="JAATIS010004040">
    <property type="protein sequence ID" value="KAG2463420.1"/>
    <property type="molecule type" value="Genomic_DNA"/>
</dbReference>
<protein>
    <recommendedName>
        <fullName evidence="28">Tyrosine-protein kinase RYK</fullName>
        <ecNumber evidence="7">2.7.10.1</ecNumber>
    </recommendedName>
</protein>
<feature type="compositionally biased region" description="Pro residues" evidence="29">
    <location>
        <begin position="470"/>
        <end position="480"/>
    </location>
</feature>
<evidence type="ECO:0000256" key="29">
    <source>
        <dbReference type="SAM" id="MobiDB-lite"/>
    </source>
</evidence>
<comment type="function">
    <text evidence="26">May be a coreceptor along with FZD8 of Wnt proteins, such as WNT1, WNT3, WNT3A and WNT5A. Involved in neuron differentiation, axon guidance, corpus callosum establishment and neurite outgrowth. In response to WNT3 stimulation, receptor C-terminal cleavage occurs in its transmembrane region and allows the C-terminal intracellular product to translocate from the cytoplasm to the nucleus where it plays a crucial role in neuronal development.</text>
</comment>
<comment type="subcellular location">
    <subcellularLocation>
        <location evidence="3">Cell membrane</location>
        <topology evidence="3">Peripheral membrane protein</topology>
    </subcellularLocation>
    <subcellularLocation>
        <location evidence="5">Cytoplasm</location>
    </subcellularLocation>
    <subcellularLocation>
        <location evidence="2">Endoplasmic reticulum membrane</location>
        <topology evidence="2">Single-pass type IV membrane protein</topology>
    </subcellularLocation>
    <subcellularLocation>
        <location evidence="4">Membrane</location>
        <topology evidence="4">Single-pass type I membrane protein</topology>
    </subcellularLocation>
    <subcellularLocation>
        <location evidence="1">Nucleus</location>
    </subcellularLocation>
</comment>
<evidence type="ECO:0000259" key="30">
    <source>
        <dbReference type="PROSITE" id="PS50011"/>
    </source>
</evidence>
<evidence type="ECO:0000256" key="2">
    <source>
        <dbReference type="ARBA" id="ARBA00004163"/>
    </source>
</evidence>
<dbReference type="Pfam" id="PF02493">
    <property type="entry name" value="MORN"/>
    <property type="match status" value="7"/>
</dbReference>
<dbReference type="Pfam" id="PF07714">
    <property type="entry name" value="PK_Tyr_Ser-Thr"/>
    <property type="match status" value="1"/>
</dbReference>
<dbReference type="PRINTS" id="PR00109">
    <property type="entry name" value="TYRKINASE"/>
</dbReference>
<keyword evidence="16" id="KW-0547">Nucleotide-binding</keyword>
<reference evidence="32 33" key="1">
    <citation type="journal article" date="2021" name="Cell">
        <title>Tracing the genetic footprints of vertebrate landing in non-teleost ray-finned fishes.</title>
        <authorList>
            <person name="Bi X."/>
            <person name="Wang K."/>
            <person name="Yang L."/>
            <person name="Pan H."/>
            <person name="Jiang H."/>
            <person name="Wei Q."/>
            <person name="Fang M."/>
            <person name="Yu H."/>
            <person name="Zhu C."/>
            <person name="Cai Y."/>
            <person name="He Y."/>
            <person name="Gan X."/>
            <person name="Zeng H."/>
            <person name="Yu D."/>
            <person name="Zhu Y."/>
            <person name="Jiang H."/>
            <person name="Qiu Q."/>
            <person name="Yang H."/>
            <person name="Zhang Y.E."/>
            <person name="Wang W."/>
            <person name="Zhu M."/>
            <person name="He S."/>
            <person name="Zhang G."/>
        </authorList>
    </citation>
    <scope>NUCLEOTIDE SEQUENCE [LARGE SCALE GENOMIC DNA]</scope>
    <source>
        <strain evidence="32">Bchr_013</strain>
    </source>
</reference>
<feature type="compositionally biased region" description="Basic and acidic residues" evidence="29">
    <location>
        <begin position="679"/>
        <end position="705"/>
    </location>
</feature>
<keyword evidence="11" id="KW-0808">Transferase</keyword>
<dbReference type="EC" id="2.7.10.1" evidence="7"/>
<dbReference type="FunFam" id="2.60.40.2170:FF:000002">
    <property type="entry name" value="Tyrosine-protein kinase RYK"/>
    <property type="match status" value="1"/>
</dbReference>
<sequence length="1276" mass="141101">MSQGAMSGGRFEFDDGGAYCGGWEGGKAHGHGICTGPKGQGEYSGSWNYGFEVVGVYTWPSGNTYEGYWSQGKRHGLGVETKGRWVYKGEWTHGFKGRYGTRLSQGSGAKYEGTWSNGLQDGYGTETYADGGTYQGQFTGGMRHGYGVRQSVPYGMAAVVRSPLRTSLTSLRSEHSNGTLVQQDAPNLNPGNATPGLESSFIPASPSRGGFALTLYVNPEVVKPKKKGLFRRGSLLGKLKKSESRTSLSSQKSKISFLKSESGLSSAASDANSTISLGEGTEGGEDFPPVEADIDATTTEVYMGEWKNDHRCGYGISERSSGLKYEGEWLDNQRHGYGCTTFPDGRKEEGKYMNNMLVKGMKKRVIPLKSTKIRQKVDRSVEGAQRAAAIAKQKAEIAASRTTHAKAKAEGADHAALASNNESSIARVVARELSPSFYQPGPEYIKRKVLQEIAESKENVENAEQEPPSIEEPPPTPPESPQLHEKESLDRSSSPAHTPSPSPAATPPEAKRSKLSPKKETPNFLSPGNWNGEQASRSGSRTSSHPNSQPGSRPSTPSNVCHLVVDERHGSSSRSHSRASSRQSNRADQNSNYELEIKPLQKMDRSREGTPEPKMGDVLHAFHSYPVKTKVIFPTEEIERTPFVKVPSKPTTPEPKVEVKGRETKVEIRETPATVQHASEPEPKLEVRPSQKEEPKPKQEPKVISKPEASPQVKRESKVATKPEPKPITRSEPKPIAKPVPKAEPSSRSDLKSKAAATAKNLAEAKEPSDAEQLTMEESKIVKVKANNKVRVLETLANWQPTHSRVFIVKSVLAIHPDVRIFPTDYFNACLSEMTFPYAVEQLGLDAELYYVRDDVISHYALSFILPVPSETNSLHFTWHAKSKVEYKISFQVDNSLAMDIPQTNISMQGEVPRTLSVFRVDLFCSGKVDAEVTLIVQLNLTIANSKNITVLNFKRRKMCNKNHQPGSTPILQLAATTSPLSGISSQENKSFPSLRIEKNDLRSVTLQEAKAKVKDIAISRERVTLRDVLHEGTFGRIFHGVLIDEKDPTKEKQFFVKTVKDHASEVQVTMMLTESCKLRGLHHRNLLPISHVCTEEGEKPMVLLSYMNWGNLKLFLRQCKLAEANNPQQAISQQDLVHMAIQIACGMSYLARREVIHKDLAARNCVIDDGMQVKITDNALARDLFPMDYHCLGDNENRPVRWMALESLVNNDFSNASDVWAFGVTLWELMTLGQTPYVDIDPFEMAAYLKDGYRIAQPINCPDELQVSFLCTTFA</sequence>
<evidence type="ECO:0000256" key="21">
    <source>
        <dbReference type="ARBA" id="ARBA00023136"/>
    </source>
</evidence>
<feature type="region of interest" description="Disordered" evidence="29">
    <location>
        <begin position="173"/>
        <end position="193"/>
    </location>
</feature>
<keyword evidence="23" id="KW-0675">Receptor</keyword>
<comment type="caution">
    <text evidence="32">The sequence shown here is derived from an EMBL/GenBank/DDBJ whole genome shotgun (WGS) entry which is preliminary data.</text>
</comment>
<keyword evidence="21" id="KW-0472">Membrane</keyword>
<keyword evidence="22" id="KW-0829">Tyrosine-protein kinase</keyword>
<evidence type="ECO:0000256" key="1">
    <source>
        <dbReference type="ARBA" id="ARBA00004123"/>
    </source>
</evidence>
<evidence type="ECO:0000256" key="12">
    <source>
        <dbReference type="ARBA" id="ARBA00022687"/>
    </source>
</evidence>
<dbReference type="PROSITE" id="PS50814">
    <property type="entry name" value="WIF"/>
    <property type="match status" value="1"/>
</dbReference>
<keyword evidence="20" id="KW-1133">Transmembrane helix</keyword>
<dbReference type="GO" id="GO:0005524">
    <property type="term" value="F:ATP binding"/>
    <property type="evidence" value="ECO:0007669"/>
    <property type="project" value="UniProtKB-KW"/>
</dbReference>
<dbReference type="AlphaFoldDB" id="A0A8X7X9P4"/>
<keyword evidence="25" id="KW-0539">Nucleus</keyword>
<evidence type="ECO:0000256" key="8">
    <source>
        <dbReference type="ARBA" id="ARBA00022475"/>
    </source>
</evidence>
<evidence type="ECO:0000256" key="19">
    <source>
        <dbReference type="ARBA" id="ARBA00022840"/>
    </source>
</evidence>
<dbReference type="Gene3D" id="3.30.200.20">
    <property type="entry name" value="Phosphorylase Kinase, domain 1"/>
    <property type="match status" value="1"/>
</dbReference>
<dbReference type="Gene3D" id="2.20.110.10">
    <property type="entry name" value="Histone H3 K4-specific methyltransferase SET7/9 N-terminal domain"/>
    <property type="match status" value="3"/>
</dbReference>
<evidence type="ECO:0000256" key="25">
    <source>
        <dbReference type="ARBA" id="ARBA00023242"/>
    </source>
</evidence>
<feature type="compositionally biased region" description="Polar residues" evidence="29">
    <location>
        <begin position="523"/>
        <end position="559"/>
    </location>
</feature>
<evidence type="ECO:0000256" key="15">
    <source>
        <dbReference type="ARBA" id="ARBA00022737"/>
    </source>
</evidence>
<dbReference type="SUPFAM" id="SSF82185">
    <property type="entry name" value="Histone H3 K4-specific methyltransferase SET7/9 N-terminal domain"/>
    <property type="match status" value="2"/>
</dbReference>
<evidence type="ECO:0000256" key="17">
    <source>
        <dbReference type="ARBA" id="ARBA00022777"/>
    </source>
</evidence>
<accession>A0A8X7X9P4</accession>
<dbReference type="Proteomes" id="UP000886611">
    <property type="component" value="Unassembled WGS sequence"/>
</dbReference>
<dbReference type="GO" id="GO:0005789">
    <property type="term" value="C:endoplasmic reticulum membrane"/>
    <property type="evidence" value="ECO:0007669"/>
    <property type="project" value="UniProtKB-SubCell"/>
</dbReference>
<feature type="compositionally biased region" description="Basic and acidic residues" evidence="29">
    <location>
        <begin position="713"/>
        <end position="735"/>
    </location>
</feature>
<dbReference type="SMART" id="SM00469">
    <property type="entry name" value="WIF"/>
    <property type="match status" value="1"/>
</dbReference>
<proteinExistence type="inferred from homology"/>
<dbReference type="CDD" id="cd05043">
    <property type="entry name" value="PTK_Ryk"/>
    <property type="match status" value="1"/>
</dbReference>
<dbReference type="FunFam" id="3.30.200.20:FF:000218">
    <property type="entry name" value="Tyrosine-protein kinase RYK"/>
    <property type="match status" value="1"/>
</dbReference>
<evidence type="ECO:0000256" key="27">
    <source>
        <dbReference type="ARBA" id="ARBA00064150"/>
    </source>
</evidence>
<evidence type="ECO:0000313" key="33">
    <source>
        <dbReference type="Proteomes" id="UP000886611"/>
    </source>
</evidence>
<feature type="domain" description="Protein kinase" evidence="30">
    <location>
        <begin position="1024"/>
        <end position="1276"/>
    </location>
</feature>
<comment type="similarity">
    <text evidence="6">Belongs to the junctophilin family.</text>
</comment>
<dbReference type="InterPro" id="IPR038677">
    <property type="entry name" value="WIF_sf"/>
</dbReference>
<evidence type="ECO:0000256" key="11">
    <source>
        <dbReference type="ARBA" id="ARBA00022679"/>
    </source>
</evidence>